<dbReference type="Proteomes" id="UP000613401">
    <property type="component" value="Unassembled WGS sequence"/>
</dbReference>
<dbReference type="AlphaFoldDB" id="A0A8H4CXS6"/>
<accession>A0A8H4CXS6</accession>
<reference evidence="1" key="2">
    <citation type="submission" date="2020-03" db="EMBL/GenBank/DDBJ databases">
        <authorList>
            <person name="Fu F.-F."/>
            <person name="Chen J."/>
        </authorList>
    </citation>
    <scope>NUCLEOTIDE SEQUENCE</scope>
    <source>
        <strain evidence="1">Lc1</strain>
    </source>
</reference>
<gene>
    <name evidence="1" type="ORF">GCG54_00015570</name>
</gene>
<dbReference type="GeneID" id="69022673"/>
<protein>
    <submittedName>
        <fullName evidence="1">Uncharacterized protein</fullName>
    </submittedName>
</protein>
<dbReference type="EMBL" id="WVTB01000003">
    <property type="protein sequence ID" value="KAF3812021.1"/>
    <property type="molecule type" value="Genomic_DNA"/>
</dbReference>
<evidence type="ECO:0000313" key="2">
    <source>
        <dbReference type="Proteomes" id="UP000613401"/>
    </source>
</evidence>
<reference evidence="1" key="1">
    <citation type="journal article" date="2020" name="Phytopathology">
        <title>Genome sequence and comparative analysis of Colletotrichum gloeosporioides isolated from Liriodendron leaves.</title>
        <authorList>
            <person name="Fu F.F."/>
            <person name="Hao Z."/>
            <person name="Wang P."/>
            <person name="Lu Y."/>
            <person name="Xue L.J."/>
            <person name="Wei G."/>
            <person name="Tian Y."/>
            <person name="Baishi H."/>
            <person name="Xu H."/>
            <person name="Shi J."/>
            <person name="Cheng T."/>
            <person name="Wang G."/>
            <person name="Yi Y."/>
            <person name="Chen J."/>
        </authorList>
    </citation>
    <scope>NUCLEOTIDE SEQUENCE</scope>
    <source>
        <strain evidence="1">Lc1</strain>
    </source>
</reference>
<proteinExistence type="predicted"/>
<evidence type="ECO:0000313" key="1">
    <source>
        <dbReference type="EMBL" id="KAF3812021.1"/>
    </source>
</evidence>
<comment type="caution">
    <text evidence="1">The sequence shown here is derived from an EMBL/GenBank/DDBJ whole genome shotgun (WGS) entry which is preliminary data.</text>
</comment>
<dbReference type="RefSeq" id="XP_045271180.1">
    <property type="nucleotide sequence ID" value="XM_045415352.1"/>
</dbReference>
<sequence>MQTASYFGKETRQGLYGYAVRPVERQKVPRRKSLPSYAASSPYIVAPDLTSAGGCKQQLENAGTKIMSCGWKRTHSMWTLVSTGCLNTCDFNDDCIPG</sequence>
<organism evidence="1 2">
    <name type="scientific">Colletotrichum gloeosporioides</name>
    <name type="common">Anthracnose fungus</name>
    <name type="synonym">Glomerella cingulata</name>
    <dbReference type="NCBI Taxonomy" id="474922"/>
    <lineage>
        <taxon>Eukaryota</taxon>
        <taxon>Fungi</taxon>
        <taxon>Dikarya</taxon>
        <taxon>Ascomycota</taxon>
        <taxon>Pezizomycotina</taxon>
        <taxon>Sordariomycetes</taxon>
        <taxon>Hypocreomycetidae</taxon>
        <taxon>Glomerellales</taxon>
        <taxon>Glomerellaceae</taxon>
        <taxon>Colletotrichum</taxon>
        <taxon>Colletotrichum gloeosporioides species complex</taxon>
    </lineage>
</organism>
<keyword evidence="2" id="KW-1185">Reference proteome</keyword>
<name>A0A8H4CXS6_COLGL</name>